<dbReference type="RefSeq" id="WP_356959874.1">
    <property type="nucleotide sequence ID" value="NZ_JBEYBD010000037.1"/>
</dbReference>
<dbReference type="Proteomes" id="UP001550628">
    <property type="component" value="Unassembled WGS sequence"/>
</dbReference>
<name>A0ABV2X0X0_9NOCA</name>
<comment type="caution">
    <text evidence="1">The sequence shown here is derived from an EMBL/GenBank/DDBJ whole genome shotgun (WGS) entry which is preliminary data.</text>
</comment>
<evidence type="ECO:0000313" key="1">
    <source>
        <dbReference type="EMBL" id="MEU1956795.1"/>
    </source>
</evidence>
<protein>
    <recommendedName>
        <fullName evidence="3">Ribbon-helix-helix protein CopG domain-containing protein</fullName>
    </recommendedName>
</protein>
<accession>A0ABV2X0X0</accession>
<proteinExistence type="predicted"/>
<evidence type="ECO:0008006" key="3">
    <source>
        <dbReference type="Google" id="ProtNLM"/>
    </source>
</evidence>
<dbReference type="EMBL" id="JBEYBF010000045">
    <property type="protein sequence ID" value="MEU1956795.1"/>
    <property type="molecule type" value="Genomic_DNA"/>
</dbReference>
<sequence length="64" mass="6927">MTLPPTKGVGIDLSLDVLAAIDDAVKERGINKRTLYEIALRRELGLPDYPGAPKAEQRELPLAG</sequence>
<keyword evidence="2" id="KW-1185">Reference proteome</keyword>
<evidence type="ECO:0000313" key="2">
    <source>
        <dbReference type="Proteomes" id="UP001550628"/>
    </source>
</evidence>
<reference evidence="1 2" key="1">
    <citation type="submission" date="2024-06" db="EMBL/GenBank/DDBJ databases">
        <title>The Natural Products Discovery Center: Release of the First 8490 Sequenced Strains for Exploring Actinobacteria Biosynthetic Diversity.</title>
        <authorList>
            <person name="Kalkreuter E."/>
            <person name="Kautsar S.A."/>
            <person name="Yang D."/>
            <person name="Bader C.D."/>
            <person name="Teijaro C.N."/>
            <person name="Fluegel L."/>
            <person name="Davis C.M."/>
            <person name="Simpson J.R."/>
            <person name="Lauterbach L."/>
            <person name="Steele A.D."/>
            <person name="Gui C."/>
            <person name="Meng S."/>
            <person name="Li G."/>
            <person name="Viehrig K."/>
            <person name="Ye F."/>
            <person name="Su P."/>
            <person name="Kiefer A.F."/>
            <person name="Nichols A."/>
            <person name="Cepeda A.J."/>
            <person name="Yan W."/>
            <person name="Fan B."/>
            <person name="Jiang Y."/>
            <person name="Adhikari A."/>
            <person name="Zheng C.-J."/>
            <person name="Schuster L."/>
            <person name="Cowan T.M."/>
            <person name="Smanski M.J."/>
            <person name="Chevrette M.G."/>
            <person name="De Carvalho L.P.S."/>
            <person name="Shen B."/>
        </authorList>
    </citation>
    <scope>NUCLEOTIDE SEQUENCE [LARGE SCALE GENOMIC DNA]</scope>
    <source>
        <strain evidence="1 2">NPDC019708</strain>
    </source>
</reference>
<organism evidence="1 2">
    <name type="scientific">Nocardia rhamnosiphila</name>
    <dbReference type="NCBI Taxonomy" id="426716"/>
    <lineage>
        <taxon>Bacteria</taxon>
        <taxon>Bacillati</taxon>
        <taxon>Actinomycetota</taxon>
        <taxon>Actinomycetes</taxon>
        <taxon>Mycobacteriales</taxon>
        <taxon>Nocardiaceae</taxon>
        <taxon>Nocardia</taxon>
    </lineage>
</organism>
<gene>
    <name evidence="1" type="ORF">ABZ510_33710</name>
</gene>